<keyword evidence="2" id="KW-1133">Transmembrane helix</keyword>
<accession>A0AAE3D8W0</accession>
<dbReference type="Gene3D" id="2.30.30.40">
    <property type="entry name" value="SH3 Domains"/>
    <property type="match status" value="2"/>
</dbReference>
<evidence type="ECO:0000313" key="5">
    <source>
        <dbReference type="Proteomes" id="UP001197795"/>
    </source>
</evidence>
<dbReference type="InterPro" id="IPR003646">
    <property type="entry name" value="SH3-like_bac-type"/>
</dbReference>
<evidence type="ECO:0000313" key="4">
    <source>
        <dbReference type="EMBL" id="MCC2119624.1"/>
    </source>
</evidence>
<reference evidence="4 5" key="1">
    <citation type="submission" date="2021-10" db="EMBL/GenBank/DDBJ databases">
        <title>Anaerobic single-cell dispensing facilitates the cultivation of human gut bacteria.</title>
        <authorList>
            <person name="Afrizal A."/>
        </authorList>
    </citation>
    <scope>NUCLEOTIDE SEQUENCE [LARGE SCALE GENOMIC DNA]</scope>
    <source>
        <strain evidence="4 5">CLA-AA-H273</strain>
    </source>
</reference>
<feature type="compositionally biased region" description="Polar residues" evidence="1">
    <location>
        <begin position="128"/>
        <end position="140"/>
    </location>
</feature>
<evidence type="ECO:0000259" key="3">
    <source>
        <dbReference type="PROSITE" id="PS51781"/>
    </source>
</evidence>
<keyword evidence="2" id="KW-0472">Membrane</keyword>
<feature type="region of interest" description="Disordered" evidence="1">
    <location>
        <begin position="126"/>
        <end position="216"/>
    </location>
</feature>
<feature type="compositionally biased region" description="Low complexity" evidence="1">
    <location>
        <begin position="161"/>
        <end position="197"/>
    </location>
</feature>
<name>A0AAE3D8W0_9FIRM</name>
<feature type="domain" description="SH3b" evidence="3">
    <location>
        <begin position="312"/>
        <end position="380"/>
    </location>
</feature>
<gene>
    <name evidence="4" type="ORF">LKD75_08480</name>
</gene>
<dbReference type="EMBL" id="JAJEPV010000017">
    <property type="protein sequence ID" value="MCC2119624.1"/>
    <property type="molecule type" value="Genomic_DNA"/>
</dbReference>
<comment type="caution">
    <text evidence="4">The sequence shown here is derived from an EMBL/GenBank/DDBJ whole genome shotgun (WGS) entry which is preliminary data.</text>
</comment>
<dbReference type="PROSITE" id="PS51781">
    <property type="entry name" value="SH3B"/>
    <property type="match status" value="1"/>
</dbReference>
<dbReference type="AlphaFoldDB" id="A0AAE3D8W0"/>
<evidence type="ECO:0000256" key="1">
    <source>
        <dbReference type="SAM" id="MobiDB-lite"/>
    </source>
</evidence>
<sequence length="383" mass="42104">MEEKGVRDRKREPEEYNFDYEELADAEVDSEQAGRRDDAVWETTCDTEDPYTVESEDFTEDEDYGEYPEGDDLDDFDEGDGIGFRFRPWMIPAFAGMMVLAVLICIPLWKLSHHDRTTENNEFAAVTTEAQSSEQASAETPETGIASEKVATAEPETTQIPETVTPEPAAAVTEAPQPTPTQAPEAQPQPTEAPVATEVPATNNTGDALAEGNSMTFGDVNETVTAKDVSNLRSTPYTGDEGNVVGQLKNGETLVRTGRNDSTGWSRLEYNGQTVYAVSAYLTTDLTYKTPEKPTYPNRVSTQDGRVIVFTDCDDYITPKDLINLRTEPSTSEGESTVRTQVRNGTNLHRTGYSEGSGWSRVEYNGEILYAVTSYVISGSAPE</sequence>
<keyword evidence="2" id="KW-0812">Transmembrane</keyword>
<proteinExistence type="predicted"/>
<dbReference type="RefSeq" id="WP_022313404.1">
    <property type="nucleotide sequence ID" value="NZ_JAJEPV010000017.1"/>
</dbReference>
<dbReference type="Proteomes" id="UP001197795">
    <property type="component" value="Unassembled WGS sequence"/>
</dbReference>
<dbReference type="SMART" id="SM00287">
    <property type="entry name" value="SH3b"/>
    <property type="match status" value="2"/>
</dbReference>
<feature type="region of interest" description="Disordered" evidence="1">
    <location>
        <begin position="28"/>
        <end position="76"/>
    </location>
</feature>
<protein>
    <submittedName>
        <fullName evidence="4">SH3 domain-containing protein</fullName>
    </submittedName>
</protein>
<evidence type="ECO:0000256" key="2">
    <source>
        <dbReference type="SAM" id="Phobius"/>
    </source>
</evidence>
<keyword evidence="5" id="KW-1185">Reference proteome</keyword>
<feature type="transmembrane region" description="Helical" evidence="2">
    <location>
        <begin position="89"/>
        <end position="109"/>
    </location>
</feature>
<organism evidence="4 5">
    <name type="scientific">Waltera acetigignens</name>
    <dbReference type="NCBI Taxonomy" id="2981769"/>
    <lineage>
        <taxon>Bacteria</taxon>
        <taxon>Bacillati</taxon>
        <taxon>Bacillota</taxon>
        <taxon>Clostridia</taxon>
        <taxon>Lachnospirales</taxon>
        <taxon>Lachnospiraceae</taxon>
        <taxon>Waltera</taxon>
    </lineage>
</organism>
<feature type="compositionally biased region" description="Acidic residues" evidence="1">
    <location>
        <begin position="45"/>
        <end position="76"/>
    </location>
</feature>